<reference evidence="3 4" key="2">
    <citation type="journal article" date="2017" name="Front. Plant Sci.">
        <title>Gene Classification and Mining of Molecular Markers Useful in Red Clover (Trifolium pratense) Breeding.</title>
        <authorList>
            <person name="Istvanek J."/>
            <person name="Dluhosova J."/>
            <person name="Dluhos P."/>
            <person name="Patkova L."/>
            <person name="Nedelnik J."/>
            <person name="Repkova J."/>
        </authorList>
    </citation>
    <scope>NUCLEOTIDE SEQUENCE [LARGE SCALE GENOMIC DNA]</scope>
    <source>
        <strain evidence="4">cv. Tatra</strain>
        <tissue evidence="3">Young leaves</tissue>
    </source>
</reference>
<dbReference type="PANTHER" id="PTHR31301">
    <property type="entry name" value="LOB DOMAIN-CONTAINING PROTEIN 4-RELATED"/>
    <property type="match status" value="1"/>
</dbReference>
<feature type="domain" description="LOB" evidence="2">
    <location>
        <begin position="2"/>
        <end position="103"/>
    </location>
</feature>
<protein>
    <submittedName>
        <fullName evidence="3">LOB domain-containing protein 36-like</fullName>
    </submittedName>
</protein>
<dbReference type="PANTHER" id="PTHR31301:SF68">
    <property type="entry name" value="LOB DOMAIN-CONTAINING PROTEIN 32-RELATED"/>
    <property type="match status" value="1"/>
</dbReference>
<organism evidence="3 4">
    <name type="scientific">Trifolium pratense</name>
    <name type="common">Red clover</name>
    <dbReference type="NCBI Taxonomy" id="57577"/>
    <lineage>
        <taxon>Eukaryota</taxon>
        <taxon>Viridiplantae</taxon>
        <taxon>Streptophyta</taxon>
        <taxon>Embryophyta</taxon>
        <taxon>Tracheophyta</taxon>
        <taxon>Spermatophyta</taxon>
        <taxon>Magnoliopsida</taxon>
        <taxon>eudicotyledons</taxon>
        <taxon>Gunneridae</taxon>
        <taxon>Pentapetalae</taxon>
        <taxon>rosids</taxon>
        <taxon>fabids</taxon>
        <taxon>Fabales</taxon>
        <taxon>Fabaceae</taxon>
        <taxon>Papilionoideae</taxon>
        <taxon>50 kb inversion clade</taxon>
        <taxon>NPAAA clade</taxon>
        <taxon>Hologalegina</taxon>
        <taxon>IRL clade</taxon>
        <taxon>Trifolieae</taxon>
        <taxon>Trifolium</taxon>
    </lineage>
</organism>
<evidence type="ECO:0000313" key="4">
    <source>
        <dbReference type="Proteomes" id="UP000236291"/>
    </source>
</evidence>
<gene>
    <name evidence="3" type="ORF">L195_g037611</name>
</gene>
<comment type="similarity">
    <text evidence="1">Belongs to the LOB domain-containing protein family.</text>
</comment>
<proteinExistence type="inferred from homology"/>
<name>A0A2K3LSR4_TRIPR</name>
<dbReference type="PROSITE" id="PS50891">
    <property type="entry name" value="LOB"/>
    <property type="match status" value="1"/>
</dbReference>
<evidence type="ECO:0000313" key="3">
    <source>
        <dbReference type="EMBL" id="PNX81588.1"/>
    </source>
</evidence>
<reference evidence="3 4" key="1">
    <citation type="journal article" date="2014" name="Am. J. Bot.">
        <title>Genome assembly and annotation for red clover (Trifolium pratense; Fabaceae).</title>
        <authorList>
            <person name="Istvanek J."/>
            <person name="Jaros M."/>
            <person name="Krenek A."/>
            <person name="Repkova J."/>
        </authorList>
    </citation>
    <scope>NUCLEOTIDE SEQUENCE [LARGE SCALE GENOMIC DNA]</scope>
    <source>
        <strain evidence="4">cv. Tatra</strain>
        <tissue evidence="3">Young leaves</tissue>
    </source>
</reference>
<comment type="caution">
    <text evidence="3">The sequence shown here is derived from an EMBL/GenBank/DDBJ whole genome shotgun (WGS) entry which is preliminary data.</text>
</comment>
<dbReference type="AlphaFoldDB" id="A0A2K3LSR4"/>
<dbReference type="Proteomes" id="UP000236291">
    <property type="component" value="Unassembled WGS sequence"/>
</dbReference>
<evidence type="ECO:0000256" key="1">
    <source>
        <dbReference type="ARBA" id="ARBA00005474"/>
    </source>
</evidence>
<dbReference type="InterPro" id="IPR004883">
    <property type="entry name" value="LOB"/>
</dbReference>
<dbReference type="EMBL" id="ASHM01040211">
    <property type="protein sequence ID" value="PNX81588.1"/>
    <property type="molecule type" value="Genomic_DNA"/>
</dbReference>
<evidence type="ECO:0000259" key="2">
    <source>
        <dbReference type="PROSITE" id="PS50891"/>
    </source>
</evidence>
<dbReference type="ExpressionAtlas" id="A0A2K3LSR4">
    <property type="expression patterns" value="baseline"/>
</dbReference>
<sequence length="151" mass="17470">MHPCAACKHLRRRCDSSCDLAPYFPPDNPQRFEVVHKMFGRCNVAKILREVDATQRENTVNSLVYQAQARLMDPVNGYLNYVHNTDNRLKEVQQEIHNVKNELIKYLSPEVIQSVIKNPNCFGFEPNNNQNPTAQLTAAQHQQLEILRQKI</sequence>
<dbReference type="Pfam" id="PF03195">
    <property type="entry name" value="LOB"/>
    <property type="match status" value="1"/>
</dbReference>
<accession>A0A2K3LSR4</accession>
<dbReference type="STRING" id="57577.A0A2K3LSR4"/>